<dbReference type="EMBL" id="OBQC01000001">
    <property type="protein sequence ID" value="SOC34858.1"/>
    <property type="molecule type" value="Genomic_DNA"/>
</dbReference>
<accession>A0A285U0D7</accession>
<evidence type="ECO:0000313" key="2">
    <source>
        <dbReference type="EMBL" id="SOC34858.1"/>
    </source>
</evidence>
<dbReference type="PANTHER" id="PTHR40590:SF1">
    <property type="entry name" value="CYTOPLASMIC PROTEIN"/>
    <property type="match status" value="1"/>
</dbReference>
<dbReference type="RefSeq" id="WP_097147701.1">
    <property type="nucleotide sequence ID" value="NZ_OBQC01000001.1"/>
</dbReference>
<evidence type="ECO:0008006" key="4">
    <source>
        <dbReference type="Google" id="ProtNLM"/>
    </source>
</evidence>
<dbReference type="CDD" id="cd14789">
    <property type="entry name" value="Tiki"/>
    <property type="match status" value="1"/>
</dbReference>
<dbReference type="Proteomes" id="UP000219252">
    <property type="component" value="Unassembled WGS sequence"/>
</dbReference>
<feature type="signal peptide" evidence="1">
    <location>
        <begin position="1"/>
        <end position="28"/>
    </location>
</feature>
<dbReference type="Pfam" id="PF01963">
    <property type="entry name" value="TraB_PrgY_gumN"/>
    <property type="match status" value="1"/>
</dbReference>
<feature type="chain" id="PRO_5012199741" description="TraB family protein" evidence="1">
    <location>
        <begin position="29"/>
        <end position="454"/>
    </location>
</feature>
<dbReference type="InterPro" id="IPR047111">
    <property type="entry name" value="YbaP-like"/>
</dbReference>
<organism evidence="2 3">
    <name type="scientific">Ureibacillus acetophenoni</name>
    <dbReference type="NCBI Taxonomy" id="614649"/>
    <lineage>
        <taxon>Bacteria</taxon>
        <taxon>Bacillati</taxon>
        <taxon>Bacillota</taxon>
        <taxon>Bacilli</taxon>
        <taxon>Bacillales</taxon>
        <taxon>Caryophanaceae</taxon>
        <taxon>Ureibacillus</taxon>
    </lineage>
</organism>
<proteinExistence type="predicted"/>
<protein>
    <recommendedName>
        <fullName evidence="4">TraB family protein</fullName>
    </recommendedName>
</protein>
<evidence type="ECO:0000313" key="3">
    <source>
        <dbReference type="Proteomes" id="UP000219252"/>
    </source>
</evidence>
<dbReference type="InterPro" id="IPR002816">
    <property type="entry name" value="TraB/PrgY/GumN_fam"/>
</dbReference>
<reference evidence="3" key="1">
    <citation type="submission" date="2017-08" db="EMBL/GenBank/DDBJ databases">
        <authorList>
            <person name="Varghese N."/>
            <person name="Submissions S."/>
        </authorList>
    </citation>
    <scope>NUCLEOTIDE SEQUENCE [LARGE SCALE GENOMIC DNA]</scope>
    <source>
        <strain evidence="3">JC23</strain>
    </source>
</reference>
<dbReference type="PANTHER" id="PTHR40590">
    <property type="entry name" value="CYTOPLASMIC PROTEIN-RELATED"/>
    <property type="match status" value="1"/>
</dbReference>
<name>A0A285U0D7_9BACL</name>
<dbReference type="OrthoDB" id="357294at2"/>
<keyword evidence="3" id="KW-1185">Reference proteome</keyword>
<evidence type="ECO:0000256" key="1">
    <source>
        <dbReference type="SAM" id="SignalP"/>
    </source>
</evidence>
<sequence length="454" mass="50627">MKKILKHLMAPVLGATLVLSTVVPTIQAEETATAPDISIWAIETLNEGEKYGIYPMEWYYDGFRTEASIDRVNQLISLTEQKIASLQLPANTEFQPVSIQEDTTRGDIVNRLYNIVAQYDLPVGADPVAHMTERNILRGTGTGLALDKNATTEDAVILAVRFIKDTYHLAGEGSKGVAWTVEDEDTLVYLLGSIHLGTPDLYPFNEKLLNAFEESEALLVEANVLDQAGMEYYLENAMFEEGTTLKDVVSEETFAKVEQVAEMYQIPLEQLVMFQPWALSSDLAILSMDDSFGISPQEMSMHGIDMYFLLNAMLQGKPVIELEGMQAQVDMFTGLSPEAQEEVLVAALDSILDPSTESEYDSLKEWFDYWKNGDVAAWTESFNASVAEANATASEYDAMLFGDRDEQMAQKIATLLEEQEGTYFVVVGAGHFIVDKNIRYHLEQSGYTVEPLYQ</sequence>
<gene>
    <name evidence="2" type="ORF">SAMN05877842_101132</name>
</gene>
<keyword evidence="1" id="KW-0732">Signal</keyword>
<dbReference type="AlphaFoldDB" id="A0A285U0D7"/>